<evidence type="ECO:0000313" key="6">
    <source>
        <dbReference type="Proteomes" id="UP001162164"/>
    </source>
</evidence>
<comment type="caution">
    <text evidence="5">The sequence shown here is derived from an EMBL/GenBank/DDBJ whole genome shotgun (WGS) entry which is preliminary data.</text>
</comment>
<dbReference type="InterPro" id="IPR049167">
    <property type="entry name" value="GH39_C"/>
</dbReference>
<dbReference type="Pfam" id="PF01229">
    <property type="entry name" value="Glyco_hydro_39"/>
    <property type="match status" value="1"/>
</dbReference>
<evidence type="ECO:0000256" key="1">
    <source>
        <dbReference type="ARBA" id="ARBA00022801"/>
    </source>
</evidence>
<keyword evidence="6" id="KW-1185">Reference proteome</keyword>
<dbReference type="EMBL" id="JAPWTJ010001612">
    <property type="protein sequence ID" value="KAJ8970516.1"/>
    <property type="molecule type" value="Genomic_DNA"/>
</dbReference>
<dbReference type="SUPFAM" id="SSF51011">
    <property type="entry name" value="Glycosyl hydrolase domain"/>
    <property type="match status" value="1"/>
</dbReference>
<dbReference type="Gene3D" id="3.20.20.80">
    <property type="entry name" value="Glycosidases"/>
    <property type="match status" value="1"/>
</dbReference>
<organism evidence="5 6">
    <name type="scientific">Molorchus minor</name>
    <dbReference type="NCBI Taxonomy" id="1323400"/>
    <lineage>
        <taxon>Eukaryota</taxon>
        <taxon>Metazoa</taxon>
        <taxon>Ecdysozoa</taxon>
        <taxon>Arthropoda</taxon>
        <taxon>Hexapoda</taxon>
        <taxon>Insecta</taxon>
        <taxon>Pterygota</taxon>
        <taxon>Neoptera</taxon>
        <taxon>Endopterygota</taxon>
        <taxon>Coleoptera</taxon>
        <taxon>Polyphaga</taxon>
        <taxon>Cucujiformia</taxon>
        <taxon>Chrysomeloidea</taxon>
        <taxon>Cerambycidae</taxon>
        <taxon>Lamiinae</taxon>
        <taxon>Monochamini</taxon>
        <taxon>Molorchus</taxon>
    </lineage>
</organism>
<dbReference type="Gene3D" id="2.60.40.1500">
    <property type="entry name" value="Glycosyl hydrolase domain, family 39"/>
    <property type="match status" value="1"/>
</dbReference>
<dbReference type="PANTHER" id="PTHR12631">
    <property type="entry name" value="ALPHA-L-IDURONIDASE"/>
    <property type="match status" value="1"/>
</dbReference>
<dbReference type="InterPro" id="IPR049166">
    <property type="entry name" value="GH39_cat"/>
</dbReference>
<gene>
    <name evidence="5" type="ORF">NQ317_014763</name>
</gene>
<dbReference type="PANTHER" id="PTHR12631:SF8">
    <property type="entry name" value="ALPHA-L-IDURONIDASE"/>
    <property type="match status" value="1"/>
</dbReference>
<dbReference type="Pfam" id="PF21200">
    <property type="entry name" value="Glyco_hydro_39_C"/>
    <property type="match status" value="1"/>
</dbReference>
<evidence type="ECO:0000259" key="3">
    <source>
        <dbReference type="Pfam" id="PF01229"/>
    </source>
</evidence>
<accession>A0ABQ9J1E9</accession>
<sequence length="379" mass="44603">MKTEADIERNWSRSLEWRGDCRYAVMIAKVIAGYYKSVRLQRKLKIEVLSNDNAFLNYHPFYFTQRTLFARFQINTTSPPHSQFIKKPHLEAEEATEPDSLLTTIATRNKQGKNSFVSVVVAYGNGSDIGTKHFRAVNVVLRNLWRCEWRFVLHGLDNINTNPYMVWKSFDRPVFPSEYERTKMREVEEPRRLTDPTNVNGSTWVIPLKLTISSIHLIQLCCKPDEVPSRVFSVSILNITSNEVLVTWKYRHQHSRCLRTYEVELRSECSTYEMFERVNPKDTIFLSFHYVGKDLFKTYLIPEVKWWAWYVVTSLGEELKENPLHPVLPYPSSLKAQITFVKSHGFANFLKAAYLELYPTTYIRVSEIQTQGFIYFWDY</sequence>
<feature type="domain" description="Glycosyl hydrolases family 39 N-terminal catalytic" evidence="3">
    <location>
        <begin position="3"/>
        <end position="201"/>
    </location>
</feature>
<evidence type="ECO:0000313" key="5">
    <source>
        <dbReference type="EMBL" id="KAJ8970516.1"/>
    </source>
</evidence>
<dbReference type="InterPro" id="IPR013783">
    <property type="entry name" value="Ig-like_fold"/>
</dbReference>
<reference evidence="5" key="1">
    <citation type="journal article" date="2023" name="Insect Mol. Biol.">
        <title>Genome sequencing provides insights into the evolution of gene families encoding plant cell wall-degrading enzymes in longhorned beetles.</title>
        <authorList>
            <person name="Shin N.R."/>
            <person name="Okamura Y."/>
            <person name="Kirsch R."/>
            <person name="Pauchet Y."/>
        </authorList>
    </citation>
    <scope>NUCLEOTIDE SEQUENCE</scope>
    <source>
        <strain evidence="5">MMC_N1</strain>
    </source>
</reference>
<dbReference type="InterPro" id="IPR051923">
    <property type="entry name" value="Glycosyl_Hydrolase_39"/>
</dbReference>
<dbReference type="SUPFAM" id="SSF49265">
    <property type="entry name" value="Fibronectin type III"/>
    <property type="match status" value="1"/>
</dbReference>
<protein>
    <submittedName>
        <fullName evidence="5">Uncharacterized protein</fullName>
    </submittedName>
</protein>
<name>A0ABQ9J1E9_9CUCU</name>
<proteinExistence type="predicted"/>
<dbReference type="InterPro" id="IPR036116">
    <property type="entry name" value="FN3_sf"/>
</dbReference>
<keyword evidence="2" id="KW-0326">Glycosidase</keyword>
<dbReference type="Proteomes" id="UP001162164">
    <property type="component" value="Unassembled WGS sequence"/>
</dbReference>
<dbReference type="Gene3D" id="2.60.40.10">
    <property type="entry name" value="Immunoglobulins"/>
    <property type="match status" value="1"/>
</dbReference>
<feature type="domain" description="Alpha-L-iduronidase C-terminal" evidence="4">
    <location>
        <begin position="234"/>
        <end position="308"/>
    </location>
</feature>
<evidence type="ECO:0000256" key="2">
    <source>
        <dbReference type="ARBA" id="ARBA00023295"/>
    </source>
</evidence>
<evidence type="ECO:0000259" key="4">
    <source>
        <dbReference type="Pfam" id="PF21200"/>
    </source>
</evidence>
<keyword evidence="1" id="KW-0378">Hydrolase</keyword>